<proteinExistence type="predicted"/>
<name>L8P310_STRVR</name>
<keyword evidence="1" id="KW-0732">Signal</keyword>
<feature type="signal peptide" evidence="1">
    <location>
        <begin position="1"/>
        <end position="24"/>
    </location>
</feature>
<dbReference type="Proteomes" id="UP000011205">
    <property type="component" value="Unassembled WGS sequence"/>
</dbReference>
<dbReference type="AlphaFoldDB" id="L8P310"/>
<evidence type="ECO:0008006" key="4">
    <source>
        <dbReference type="Google" id="ProtNLM"/>
    </source>
</evidence>
<comment type="caution">
    <text evidence="2">The sequence shown here is derived from an EMBL/GenBank/DDBJ whole genome shotgun (WGS) entry which is preliminary data.</text>
</comment>
<accession>L8P310</accession>
<evidence type="ECO:0000256" key="1">
    <source>
        <dbReference type="SAM" id="SignalP"/>
    </source>
</evidence>
<dbReference type="EMBL" id="AMLP01000261">
    <property type="protein sequence ID" value="ELS50865.1"/>
    <property type="molecule type" value="Genomic_DNA"/>
</dbReference>
<organism evidence="2 3">
    <name type="scientific">Streptomyces viridochromogenes Tue57</name>
    <dbReference type="NCBI Taxonomy" id="1160705"/>
    <lineage>
        <taxon>Bacteria</taxon>
        <taxon>Bacillati</taxon>
        <taxon>Actinomycetota</taxon>
        <taxon>Actinomycetes</taxon>
        <taxon>Kitasatosporales</taxon>
        <taxon>Streptomycetaceae</taxon>
        <taxon>Streptomyces</taxon>
    </lineage>
</organism>
<feature type="chain" id="PRO_5039228459" description="Lipoprotein" evidence="1">
    <location>
        <begin position="25"/>
        <end position="156"/>
    </location>
</feature>
<sequence>MYVMEKRRPGRRATALLFAFALGAAGLVGCGDDTAGSDAGADVQEVQEDAFWRDTDRWVGEQVTVSAEVSEVVNEDAFTIAGTEDPDVDELLVVSADTTGVEEGDLAKVTGTVKENFNPADAEEDLGADWENEIFADWVNEHYIQASSVDIDTRQN</sequence>
<evidence type="ECO:0000313" key="2">
    <source>
        <dbReference type="EMBL" id="ELS50865.1"/>
    </source>
</evidence>
<reference evidence="2 3" key="1">
    <citation type="journal article" date="2013" name="Genome Announc.">
        <title>Draft Genome Sequence of Streptomyces viridochromogenes Strain Tu57, Producer of Avilamycin.</title>
        <authorList>
            <person name="Gruning B.A."/>
            <person name="Erxleben A."/>
            <person name="Hahnlein A."/>
            <person name="Gunther S."/>
        </authorList>
    </citation>
    <scope>NUCLEOTIDE SEQUENCE [LARGE SCALE GENOMIC DNA]</scope>
    <source>
        <strain evidence="2 3">Tue57</strain>
    </source>
</reference>
<gene>
    <name evidence="2" type="ORF">STVIR_8173</name>
</gene>
<protein>
    <recommendedName>
        <fullName evidence="4">Lipoprotein</fullName>
    </recommendedName>
</protein>
<dbReference type="RefSeq" id="WP_004003637.1">
    <property type="nucleotide sequence ID" value="NZ_AMLP01000261.1"/>
</dbReference>
<dbReference type="PROSITE" id="PS51257">
    <property type="entry name" value="PROKAR_LIPOPROTEIN"/>
    <property type="match status" value="1"/>
</dbReference>
<dbReference type="PATRIC" id="fig|1160705.3.peg.8074"/>
<evidence type="ECO:0000313" key="3">
    <source>
        <dbReference type="Proteomes" id="UP000011205"/>
    </source>
</evidence>